<comment type="similarity">
    <text evidence="1">Belongs to the SPATA6 family.</text>
</comment>
<dbReference type="AlphaFoldDB" id="A0A8K0NXG3"/>
<dbReference type="GO" id="GO:0120212">
    <property type="term" value="C:sperm head-tail coupling apparatus"/>
    <property type="evidence" value="ECO:0007669"/>
    <property type="project" value="InterPro"/>
</dbReference>
<dbReference type="InterPro" id="IPR042769">
    <property type="entry name" value="SPATA6_fam"/>
</dbReference>
<evidence type="ECO:0000256" key="1">
    <source>
        <dbReference type="ARBA" id="ARBA00006215"/>
    </source>
</evidence>
<dbReference type="PANTHER" id="PTHR16435">
    <property type="entry name" value="SPERMATOGENESIS-ASSOCIATED PROTEIN 6 SPATA6"/>
    <property type="match status" value="1"/>
</dbReference>
<dbReference type="OrthoDB" id="5963614at2759"/>
<evidence type="ECO:0000313" key="5">
    <source>
        <dbReference type="Proteomes" id="UP000792457"/>
    </source>
</evidence>
<dbReference type="GO" id="GO:0032027">
    <property type="term" value="F:myosin light chain binding"/>
    <property type="evidence" value="ECO:0007669"/>
    <property type="project" value="InterPro"/>
</dbReference>
<evidence type="ECO:0000259" key="3">
    <source>
        <dbReference type="Pfam" id="PF14909"/>
    </source>
</evidence>
<accession>A0A8K0NXG3</accession>
<comment type="caution">
    <text evidence="4">The sequence shown here is derived from an EMBL/GenBank/DDBJ whole genome shotgun (WGS) entry which is preliminary data.</text>
</comment>
<dbReference type="Proteomes" id="UP000792457">
    <property type="component" value="Unassembled WGS sequence"/>
</dbReference>
<proteinExistence type="inferred from homology"/>
<sequence>MCTKGFKLTVELDLHAVTCPGVWLCPSGKVFVKMKVLGFSAKTKCLPPMFPLLFHEKFVFEKLISTCQRLSELHQYFEKEIAFAELWQKTGSDFTDEIILAAFEISLTDLLYPCTSRRGVLAGVDIDLLMDPSCHFPGIIAPKIEISTKTVVEEVNLRLSDRRKASVNPKTLRSKTANEQIEPKEKAKLARLRGHPGSCCHVHPCSHQCSRKSNRPPFIVSQKDDECFSRVPAALSYSVPPLPALPCHRWAGKKQHCRIFTDTNKYKMQRGKSLDRLDSVEEKPLLKGCFEYHD</sequence>
<dbReference type="InterPro" id="IPR032732">
    <property type="entry name" value="SPATA6_N"/>
</dbReference>
<organism evidence="4 5">
    <name type="scientific">Ladona fulva</name>
    <name type="common">Scarce chaser dragonfly</name>
    <name type="synonym">Libellula fulva</name>
    <dbReference type="NCBI Taxonomy" id="123851"/>
    <lineage>
        <taxon>Eukaryota</taxon>
        <taxon>Metazoa</taxon>
        <taxon>Ecdysozoa</taxon>
        <taxon>Arthropoda</taxon>
        <taxon>Hexapoda</taxon>
        <taxon>Insecta</taxon>
        <taxon>Pterygota</taxon>
        <taxon>Palaeoptera</taxon>
        <taxon>Odonata</taxon>
        <taxon>Epiprocta</taxon>
        <taxon>Anisoptera</taxon>
        <taxon>Libelluloidea</taxon>
        <taxon>Libellulidae</taxon>
        <taxon>Ladona</taxon>
    </lineage>
</organism>
<feature type="non-terminal residue" evidence="4">
    <location>
        <position position="1"/>
    </location>
</feature>
<name>A0A8K0NXG3_LADFU</name>
<evidence type="ECO:0000256" key="2">
    <source>
        <dbReference type="ARBA" id="ARBA00022553"/>
    </source>
</evidence>
<keyword evidence="2" id="KW-0597">Phosphoprotein</keyword>
<dbReference type="Pfam" id="PF14909">
    <property type="entry name" value="SPATA6"/>
    <property type="match status" value="1"/>
</dbReference>
<evidence type="ECO:0000313" key="4">
    <source>
        <dbReference type="EMBL" id="KAG8225307.1"/>
    </source>
</evidence>
<dbReference type="PANTHER" id="PTHR16435:SF6">
    <property type="entry name" value="IP09370P"/>
    <property type="match status" value="1"/>
</dbReference>
<dbReference type="EMBL" id="KZ308233">
    <property type="protein sequence ID" value="KAG8225307.1"/>
    <property type="molecule type" value="Genomic_DNA"/>
</dbReference>
<dbReference type="GO" id="GO:0007283">
    <property type="term" value="P:spermatogenesis"/>
    <property type="evidence" value="ECO:0007669"/>
    <property type="project" value="InterPro"/>
</dbReference>
<reference evidence="4" key="2">
    <citation type="submission" date="2017-10" db="EMBL/GenBank/DDBJ databases">
        <title>Ladona fulva Genome sequencing and assembly.</title>
        <authorList>
            <person name="Murali S."/>
            <person name="Richards S."/>
            <person name="Bandaranaike D."/>
            <person name="Bellair M."/>
            <person name="Blankenburg K."/>
            <person name="Chao H."/>
            <person name="Dinh H."/>
            <person name="Doddapaneni H."/>
            <person name="Dugan-Rocha S."/>
            <person name="Elkadiri S."/>
            <person name="Gnanaolivu R."/>
            <person name="Hernandez B."/>
            <person name="Skinner E."/>
            <person name="Javaid M."/>
            <person name="Lee S."/>
            <person name="Li M."/>
            <person name="Ming W."/>
            <person name="Munidasa M."/>
            <person name="Muniz J."/>
            <person name="Nguyen L."/>
            <person name="Hughes D."/>
            <person name="Osuji N."/>
            <person name="Pu L.-L."/>
            <person name="Puazo M."/>
            <person name="Qu C."/>
            <person name="Quiroz J."/>
            <person name="Raj R."/>
            <person name="Weissenberger G."/>
            <person name="Xin Y."/>
            <person name="Zou X."/>
            <person name="Han Y."/>
            <person name="Worley K."/>
            <person name="Muzny D."/>
            <person name="Gibbs R."/>
        </authorList>
    </citation>
    <scope>NUCLEOTIDE SEQUENCE</scope>
    <source>
        <strain evidence="4">Sampled in the wild</strain>
    </source>
</reference>
<reference evidence="4" key="1">
    <citation type="submission" date="2013-04" db="EMBL/GenBank/DDBJ databases">
        <authorList>
            <person name="Qu J."/>
            <person name="Murali S.C."/>
            <person name="Bandaranaike D."/>
            <person name="Bellair M."/>
            <person name="Blankenburg K."/>
            <person name="Chao H."/>
            <person name="Dinh H."/>
            <person name="Doddapaneni H."/>
            <person name="Downs B."/>
            <person name="Dugan-Rocha S."/>
            <person name="Elkadiri S."/>
            <person name="Gnanaolivu R.D."/>
            <person name="Hernandez B."/>
            <person name="Javaid M."/>
            <person name="Jayaseelan J.C."/>
            <person name="Lee S."/>
            <person name="Li M."/>
            <person name="Ming W."/>
            <person name="Munidasa M."/>
            <person name="Muniz J."/>
            <person name="Nguyen L."/>
            <person name="Ongeri F."/>
            <person name="Osuji N."/>
            <person name="Pu L.-L."/>
            <person name="Puazo M."/>
            <person name="Qu C."/>
            <person name="Quiroz J."/>
            <person name="Raj R."/>
            <person name="Weissenberger G."/>
            <person name="Xin Y."/>
            <person name="Zou X."/>
            <person name="Han Y."/>
            <person name="Richards S."/>
            <person name="Worley K."/>
            <person name="Muzny D."/>
            <person name="Gibbs R."/>
        </authorList>
    </citation>
    <scope>NUCLEOTIDE SEQUENCE</scope>
    <source>
        <strain evidence="4">Sampled in the wild</strain>
    </source>
</reference>
<feature type="domain" description="Spermatogenesis-associated protein 6 N-terminal" evidence="3">
    <location>
        <begin position="10"/>
        <end position="151"/>
    </location>
</feature>
<keyword evidence="5" id="KW-1185">Reference proteome</keyword>
<gene>
    <name evidence="4" type="ORF">J437_LFUL001921</name>
</gene>
<protein>
    <recommendedName>
        <fullName evidence="3">Spermatogenesis-associated protein 6 N-terminal domain-containing protein</fullName>
    </recommendedName>
</protein>